<feature type="region of interest" description="Disordered" evidence="6">
    <location>
        <begin position="128"/>
        <end position="149"/>
    </location>
</feature>
<reference evidence="8 9" key="1">
    <citation type="submission" date="2021-04" db="EMBL/GenBank/DDBJ databases">
        <title>Whole-genome sequencing of Saccharopolyspora endophytica KCTC 19397.</title>
        <authorList>
            <person name="Ay H."/>
            <person name="Saygin H."/>
            <person name="Sahin N."/>
        </authorList>
    </citation>
    <scope>NUCLEOTIDE SEQUENCE [LARGE SCALE GENOMIC DNA]</scope>
    <source>
        <strain evidence="8 9">KCTC 19397</strain>
    </source>
</reference>
<dbReference type="Proteomes" id="UP000674084">
    <property type="component" value="Unassembled WGS sequence"/>
</dbReference>
<organism evidence="8 9">
    <name type="scientific">Saccharopolyspora endophytica</name>
    <dbReference type="NCBI Taxonomy" id="543886"/>
    <lineage>
        <taxon>Bacteria</taxon>
        <taxon>Bacillati</taxon>
        <taxon>Actinomycetota</taxon>
        <taxon>Actinomycetes</taxon>
        <taxon>Pseudonocardiales</taxon>
        <taxon>Pseudonocardiaceae</taxon>
        <taxon>Saccharopolyspora</taxon>
    </lineage>
</organism>
<evidence type="ECO:0000256" key="6">
    <source>
        <dbReference type="SAM" id="MobiDB-lite"/>
    </source>
</evidence>
<keyword evidence="9" id="KW-1185">Reference proteome</keyword>
<feature type="transmembrane region" description="Helical" evidence="7">
    <location>
        <begin position="59"/>
        <end position="81"/>
    </location>
</feature>
<evidence type="ECO:0000256" key="3">
    <source>
        <dbReference type="ARBA" id="ARBA00022692"/>
    </source>
</evidence>
<evidence type="ECO:0000256" key="5">
    <source>
        <dbReference type="ARBA" id="ARBA00023136"/>
    </source>
</evidence>
<name>A0ABS5DHA8_9PSEU</name>
<protein>
    <recommendedName>
        <fullName evidence="10">MFS transporter</fullName>
    </recommendedName>
</protein>
<keyword evidence="5 7" id="KW-0472">Membrane</keyword>
<proteinExistence type="predicted"/>
<dbReference type="InterPro" id="IPR050189">
    <property type="entry name" value="MFS_Efflux_Transporters"/>
</dbReference>
<keyword evidence="3 7" id="KW-0812">Transmembrane</keyword>
<dbReference type="SUPFAM" id="SSF103473">
    <property type="entry name" value="MFS general substrate transporter"/>
    <property type="match status" value="1"/>
</dbReference>
<evidence type="ECO:0000313" key="8">
    <source>
        <dbReference type="EMBL" id="MBQ0925671.1"/>
    </source>
</evidence>
<keyword evidence="2" id="KW-1003">Cell membrane</keyword>
<dbReference type="InterPro" id="IPR036259">
    <property type="entry name" value="MFS_trans_sf"/>
</dbReference>
<evidence type="ECO:0000313" key="9">
    <source>
        <dbReference type="Proteomes" id="UP000674084"/>
    </source>
</evidence>
<evidence type="ECO:0000256" key="7">
    <source>
        <dbReference type="SAM" id="Phobius"/>
    </source>
</evidence>
<dbReference type="RefSeq" id="WP_210970979.1">
    <property type="nucleotide sequence ID" value="NZ_JAGPXE010000006.1"/>
</dbReference>
<sequence length="149" mass="15038">MLGFTGFGVNAALNSRVFGIPPGTPTLAAAGSTAAFNVGITVGPWLGGLALTAGYGYPAIPWISAALASVVLALLVVEVAARPHRGAQQEAPSTVALVRGPLISRACARFHAVDGAAGLRLAPYRRGHQPSGGTFSPAARVSARRPDAT</sequence>
<evidence type="ECO:0008006" key="10">
    <source>
        <dbReference type="Google" id="ProtNLM"/>
    </source>
</evidence>
<dbReference type="PANTHER" id="PTHR43124">
    <property type="entry name" value="PURINE EFFLUX PUMP PBUE"/>
    <property type="match status" value="1"/>
</dbReference>
<gene>
    <name evidence="8" type="ORF">KBO27_17085</name>
</gene>
<dbReference type="EMBL" id="JAGPXE010000006">
    <property type="protein sequence ID" value="MBQ0925671.1"/>
    <property type="molecule type" value="Genomic_DNA"/>
</dbReference>
<accession>A0ABS5DHA8</accession>
<comment type="subcellular location">
    <subcellularLocation>
        <location evidence="1">Cell membrane</location>
        <topology evidence="1">Multi-pass membrane protein</topology>
    </subcellularLocation>
</comment>
<comment type="caution">
    <text evidence="8">The sequence shown here is derived from an EMBL/GenBank/DDBJ whole genome shotgun (WGS) entry which is preliminary data.</text>
</comment>
<evidence type="ECO:0000256" key="2">
    <source>
        <dbReference type="ARBA" id="ARBA00022475"/>
    </source>
</evidence>
<evidence type="ECO:0000256" key="4">
    <source>
        <dbReference type="ARBA" id="ARBA00022989"/>
    </source>
</evidence>
<evidence type="ECO:0000256" key="1">
    <source>
        <dbReference type="ARBA" id="ARBA00004651"/>
    </source>
</evidence>
<dbReference type="PANTHER" id="PTHR43124:SF3">
    <property type="entry name" value="CHLORAMPHENICOL EFFLUX PUMP RV0191"/>
    <property type="match status" value="1"/>
</dbReference>
<keyword evidence="4 7" id="KW-1133">Transmembrane helix</keyword>